<proteinExistence type="predicted"/>
<evidence type="ECO:0000313" key="2">
    <source>
        <dbReference type="EMBL" id="KKQ09440.1"/>
    </source>
</evidence>
<dbReference type="EMBL" id="LBSA01000014">
    <property type="protein sequence ID" value="KKQ09440.1"/>
    <property type="molecule type" value="Genomic_DNA"/>
</dbReference>
<dbReference type="GO" id="GO:0006313">
    <property type="term" value="P:DNA transposition"/>
    <property type="evidence" value="ECO:0007669"/>
    <property type="project" value="InterPro"/>
</dbReference>
<reference evidence="2 3" key="1">
    <citation type="journal article" date="2015" name="Nature">
        <title>rRNA introns, odd ribosomes, and small enigmatic genomes across a large radiation of phyla.</title>
        <authorList>
            <person name="Brown C.T."/>
            <person name="Hug L.A."/>
            <person name="Thomas B.C."/>
            <person name="Sharon I."/>
            <person name="Castelle C.J."/>
            <person name="Singh A."/>
            <person name="Wilkins M.J."/>
            <person name="Williams K.H."/>
            <person name="Banfield J.F."/>
        </authorList>
    </citation>
    <scope>NUCLEOTIDE SEQUENCE [LARGE SCALE GENOMIC DNA]</scope>
</reference>
<dbReference type="SUPFAM" id="SSF143422">
    <property type="entry name" value="Transposase IS200-like"/>
    <property type="match status" value="1"/>
</dbReference>
<dbReference type="Gene3D" id="3.30.70.1290">
    <property type="entry name" value="Transposase IS200-like"/>
    <property type="match status" value="1"/>
</dbReference>
<dbReference type="PANTHER" id="PTHR34322">
    <property type="entry name" value="TRANSPOSASE, Y1_TNP DOMAIN-CONTAINING"/>
    <property type="match status" value="1"/>
</dbReference>
<protein>
    <recommendedName>
        <fullName evidence="1">Transposase IS200-like domain-containing protein</fullName>
    </recommendedName>
</protein>
<dbReference type="GO" id="GO:0004803">
    <property type="term" value="F:transposase activity"/>
    <property type="evidence" value="ECO:0007669"/>
    <property type="project" value="InterPro"/>
</dbReference>
<comment type="caution">
    <text evidence="2">The sequence shown here is derived from an EMBL/GenBank/DDBJ whole genome shotgun (WGS) entry which is preliminary data.</text>
</comment>
<gene>
    <name evidence="2" type="ORF">US19_C0014G0012</name>
</gene>
<name>A0A0G0F7H6_9BACT</name>
<sequence>MNSHLINGSYYHVYNRGVEKRTIFQSPKDYYRFLETIRYYRFFPTPRKLSTHINFNFPPILSHTKQNQLVKILCFCLMPNHFHLLIQQCEDNGISEFMRRISDSFTRYFNTKYDRVGPLFQGKFKAKIVETDEYLLQLSKYIHRNPLTLPKWLVEENLSDYTFSSYGGYLNSKRTFDFCEMDDINEYFSSTNPSLSYKSFVQESDEINVPEDLLFEED</sequence>
<dbReference type="SMART" id="SM01321">
    <property type="entry name" value="Y1_Tnp"/>
    <property type="match status" value="1"/>
</dbReference>
<accession>A0A0G0F7H6</accession>
<dbReference type="Pfam" id="PF01797">
    <property type="entry name" value="Y1_Tnp"/>
    <property type="match status" value="1"/>
</dbReference>
<evidence type="ECO:0000313" key="3">
    <source>
        <dbReference type="Proteomes" id="UP000034492"/>
    </source>
</evidence>
<organism evidence="2 3">
    <name type="scientific">Candidatus Daviesbacteria bacterium GW2011_GWB1_36_5</name>
    <dbReference type="NCBI Taxonomy" id="1618426"/>
    <lineage>
        <taxon>Bacteria</taxon>
        <taxon>Candidatus Daviesiibacteriota</taxon>
    </lineage>
</organism>
<dbReference type="InterPro" id="IPR036515">
    <property type="entry name" value="Transposase_17_sf"/>
</dbReference>
<dbReference type="InterPro" id="IPR002686">
    <property type="entry name" value="Transposase_17"/>
</dbReference>
<evidence type="ECO:0000259" key="1">
    <source>
        <dbReference type="SMART" id="SM01321"/>
    </source>
</evidence>
<feature type="domain" description="Transposase IS200-like" evidence="1">
    <location>
        <begin position="6"/>
        <end position="145"/>
    </location>
</feature>
<dbReference type="PANTHER" id="PTHR34322:SF2">
    <property type="entry name" value="TRANSPOSASE IS200-LIKE DOMAIN-CONTAINING PROTEIN"/>
    <property type="match status" value="1"/>
</dbReference>
<dbReference type="AlphaFoldDB" id="A0A0G0F7H6"/>
<dbReference type="GO" id="GO:0003677">
    <property type="term" value="F:DNA binding"/>
    <property type="evidence" value="ECO:0007669"/>
    <property type="project" value="InterPro"/>
</dbReference>
<dbReference type="Proteomes" id="UP000034492">
    <property type="component" value="Unassembled WGS sequence"/>
</dbReference>